<name>A0A2X0I9M7_9ACTN</name>
<gene>
    <name evidence="1" type="ORF">DN069_31555</name>
</gene>
<organism evidence="1 2">
    <name type="scientific">Streptacidiphilus pinicola</name>
    <dbReference type="NCBI Taxonomy" id="2219663"/>
    <lineage>
        <taxon>Bacteria</taxon>
        <taxon>Bacillati</taxon>
        <taxon>Actinomycetota</taxon>
        <taxon>Actinomycetes</taxon>
        <taxon>Kitasatosporales</taxon>
        <taxon>Streptomycetaceae</taxon>
        <taxon>Streptacidiphilus</taxon>
    </lineage>
</organism>
<dbReference type="AlphaFoldDB" id="A0A2X0I9M7"/>
<protein>
    <submittedName>
        <fullName evidence="1">Uncharacterized protein</fullName>
    </submittedName>
</protein>
<comment type="caution">
    <text evidence="1">The sequence shown here is derived from an EMBL/GenBank/DDBJ whole genome shotgun (WGS) entry which is preliminary data.</text>
</comment>
<dbReference type="OrthoDB" id="3854560at2"/>
<evidence type="ECO:0000313" key="1">
    <source>
        <dbReference type="EMBL" id="RAG81662.1"/>
    </source>
</evidence>
<dbReference type="Proteomes" id="UP000248889">
    <property type="component" value="Unassembled WGS sequence"/>
</dbReference>
<reference evidence="1 2" key="1">
    <citation type="submission" date="2018-06" db="EMBL/GenBank/DDBJ databases">
        <title>Streptacidiphilus pinicola sp. nov., isolated from pine grove soil.</title>
        <authorList>
            <person name="Roh S.G."/>
            <person name="Park S."/>
            <person name="Kim M.-K."/>
            <person name="Yun B.-R."/>
            <person name="Park J."/>
            <person name="Kim M.J."/>
            <person name="Kim Y.S."/>
            <person name="Kim S.B."/>
        </authorList>
    </citation>
    <scope>NUCLEOTIDE SEQUENCE [LARGE SCALE GENOMIC DNA]</scope>
    <source>
        <strain evidence="1 2">MMS16-CNU450</strain>
    </source>
</reference>
<accession>A0A2X0I9M7</accession>
<dbReference type="EMBL" id="QKYN01000145">
    <property type="protein sequence ID" value="RAG81662.1"/>
    <property type="molecule type" value="Genomic_DNA"/>
</dbReference>
<sequence length="96" mass="9845">MPDPTPLLAAAERLADRFRAMPQSSLSRQAPAGLVLARSLARASGATADIPDAGAFVVGDQIAVAAHDLALTLAAMDGPEADRILADALKAVTELR</sequence>
<dbReference type="RefSeq" id="WP_111506661.1">
    <property type="nucleotide sequence ID" value="NZ_QKYN01000145.1"/>
</dbReference>
<proteinExistence type="predicted"/>
<evidence type="ECO:0000313" key="2">
    <source>
        <dbReference type="Proteomes" id="UP000248889"/>
    </source>
</evidence>
<keyword evidence="2" id="KW-1185">Reference proteome</keyword>